<accession>A0A5C6FIU1</accession>
<dbReference type="Proteomes" id="UP000316476">
    <property type="component" value="Unassembled WGS sequence"/>
</dbReference>
<organism evidence="1 2">
    <name type="scientific">Crateriforma conspicua</name>
    <dbReference type="NCBI Taxonomy" id="2527996"/>
    <lineage>
        <taxon>Bacteria</taxon>
        <taxon>Pseudomonadati</taxon>
        <taxon>Planctomycetota</taxon>
        <taxon>Planctomycetia</taxon>
        <taxon>Planctomycetales</taxon>
        <taxon>Planctomycetaceae</taxon>
        <taxon>Crateriforma</taxon>
    </lineage>
</organism>
<reference evidence="1 2" key="1">
    <citation type="submission" date="2019-02" db="EMBL/GenBank/DDBJ databases">
        <title>Deep-cultivation of Planctomycetes and their phenomic and genomic characterization uncovers novel biology.</title>
        <authorList>
            <person name="Wiegand S."/>
            <person name="Jogler M."/>
            <person name="Boedeker C."/>
            <person name="Pinto D."/>
            <person name="Vollmers J."/>
            <person name="Rivas-Marin E."/>
            <person name="Kohn T."/>
            <person name="Peeters S.H."/>
            <person name="Heuer A."/>
            <person name="Rast P."/>
            <person name="Oberbeckmann S."/>
            <person name="Bunk B."/>
            <person name="Jeske O."/>
            <person name="Meyerdierks A."/>
            <person name="Storesund J.E."/>
            <person name="Kallscheuer N."/>
            <person name="Luecker S."/>
            <person name="Lage O.M."/>
            <person name="Pohl T."/>
            <person name="Merkel B.J."/>
            <person name="Hornburger P."/>
            <person name="Mueller R.-W."/>
            <person name="Bruemmer F."/>
            <person name="Labrenz M."/>
            <person name="Spormann A.M."/>
            <person name="Op Den Camp H."/>
            <person name="Overmann J."/>
            <person name="Amann R."/>
            <person name="Jetten M.S.M."/>
            <person name="Mascher T."/>
            <person name="Medema M.H."/>
            <person name="Devos D.P."/>
            <person name="Kaster A.-K."/>
            <person name="Ovreas L."/>
            <person name="Rohde M."/>
            <person name="Galperin M.Y."/>
            <person name="Jogler C."/>
        </authorList>
    </citation>
    <scope>NUCLEOTIDE SEQUENCE [LARGE SCALE GENOMIC DNA]</scope>
    <source>
        <strain evidence="1 2">V7</strain>
    </source>
</reference>
<dbReference type="AlphaFoldDB" id="A0A5C6FIU1"/>
<evidence type="ECO:0000313" key="1">
    <source>
        <dbReference type="EMBL" id="TWU59586.1"/>
    </source>
</evidence>
<protein>
    <submittedName>
        <fullName evidence="1">Uncharacterized protein</fullName>
    </submittedName>
</protein>
<gene>
    <name evidence="1" type="ORF">V7x_54960</name>
</gene>
<dbReference type="EMBL" id="SJPZ01000005">
    <property type="protein sequence ID" value="TWU59586.1"/>
    <property type="molecule type" value="Genomic_DNA"/>
</dbReference>
<name>A0A5C6FIU1_9PLAN</name>
<comment type="caution">
    <text evidence="1">The sequence shown here is derived from an EMBL/GenBank/DDBJ whole genome shotgun (WGS) entry which is preliminary data.</text>
</comment>
<sequence length="325" mass="37301">MIASNQKNRCVRRTHQWIDQVQQACLVARDRGGVDRFSVSSRTLGWIGTGDASYWSHELPVGSLLIDACRQEQANRVRKNWGDISRVFRCGNALAELSRFHKVIRRFADERTLSPPPGGIVTFVRFGDYVVRGNIRRFGRGNRFVLQAGRSEIDSENDRSVLRVNFARSGGMFATDMSQLDWHRRHRPFVLESRLPLDSDYPQFQDCSRYYLTSRVEILSPEALDAGWECVDERDWVDAELIQPGIIVGCILPQEDDSGRVRHQVISMAVLFHPSLKTVVGLSFQRASLHYTNEMPGMRRMFRQLTKATDDWNHYAKAKRLEGEG</sequence>
<evidence type="ECO:0000313" key="2">
    <source>
        <dbReference type="Proteomes" id="UP000316476"/>
    </source>
</evidence>
<proteinExistence type="predicted"/>